<proteinExistence type="predicted"/>
<gene>
    <name evidence="1" type="ORF">T310_6438</name>
</gene>
<evidence type="ECO:0000313" key="1">
    <source>
        <dbReference type="EMBL" id="KKA19581.1"/>
    </source>
</evidence>
<name>A0A0F4YNZ6_RASE3</name>
<reference evidence="1 2" key="1">
    <citation type="submission" date="2015-04" db="EMBL/GenBank/DDBJ databases">
        <authorList>
            <person name="Heijne W.H."/>
            <person name="Fedorova N.D."/>
            <person name="Nierman W.C."/>
            <person name="Vollebregt A.W."/>
            <person name="Zhao Z."/>
            <person name="Wu L."/>
            <person name="Kumar M."/>
            <person name="Stam H."/>
            <person name="van den Berg M.A."/>
            <person name="Pel H.J."/>
        </authorList>
    </citation>
    <scope>NUCLEOTIDE SEQUENCE [LARGE SCALE GENOMIC DNA]</scope>
    <source>
        <strain evidence="1 2">CBS 393.64</strain>
    </source>
</reference>
<dbReference type="EMBL" id="LASV01000336">
    <property type="protein sequence ID" value="KKA19581.1"/>
    <property type="molecule type" value="Genomic_DNA"/>
</dbReference>
<dbReference type="GeneID" id="25318740"/>
<comment type="caution">
    <text evidence="1">The sequence shown here is derived from an EMBL/GenBank/DDBJ whole genome shotgun (WGS) entry which is preliminary data.</text>
</comment>
<dbReference type="RefSeq" id="XP_013326193.1">
    <property type="nucleotide sequence ID" value="XM_013470739.1"/>
</dbReference>
<accession>A0A0F4YNZ6</accession>
<protein>
    <submittedName>
        <fullName evidence="1">Uncharacterized protein</fullName>
    </submittedName>
</protein>
<organism evidence="1 2">
    <name type="scientific">Rasamsonia emersonii (strain ATCC 16479 / CBS 393.64 / IMI 116815)</name>
    <dbReference type="NCBI Taxonomy" id="1408163"/>
    <lineage>
        <taxon>Eukaryota</taxon>
        <taxon>Fungi</taxon>
        <taxon>Dikarya</taxon>
        <taxon>Ascomycota</taxon>
        <taxon>Pezizomycotina</taxon>
        <taxon>Eurotiomycetes</taxon>
        <taxon>Eurotiomycetidae</taxon>
        <taxon>Eurotiales</taxon>
        <taxon>Trichocomaceae</taxon>
        <taxon>Rasamsonia</taxon>
    </lineage>
</organism>
<dbReference type="AlphaFoldDB" id="A0A0F4YNZ6"/>
<keyword evidence="2" id="KW-1185">Reference proteome</keyword>
<sequence length="118" mass="13422">MTSEIPYFPIADQELLTAQPERNRLIVTISETSPDHSWFLQIMDSSRVELWTTGMRSQDHISIGGVSEIDRLLASTSTVRMRHINANVKTRSNSGKGQEVQETPIDCRRRGYYVVDTP</sequence>
<evidence type="ECO:0000313" key="2">
    <source>
        <dbReference type="Proteomes" id="UP000053958"/>
    </source>
</evidence>
<dbReference type="Proteomes" id="UP000053958">
    <property type="component" value="Unassembled WGS sequence"/>
</dbReference>